<evidence type="ECO:0000313" key="2">
    <source>
        <dbReference type="EMBL" id="VAX35703.1"/>
    </source>
</evidence>
<dbReference type="InterPro" id="IPR005646">
    <property type="entry name" value="FapA"/>
</dbReference>
<feature type="domain" description="Flagellar Assembly Protein A N-terminal region" evidence="1">
    <location>
        <begin position="11"/>
        <end position="185"/>
    </location>
</feature>
<sequence length="317" mass="34343">MTEPQQPECASIVLESKNLTARVVIAEETEAETLSVHLLISLARERGVEVTPAVESALAAIVERFKQNPEPINEVFARATPPEHGTPGYIEWRPGFDPEALDEQQAETEDGKIDFYARQSFIRARKEDHVATIHPPTEGTDGRDVTGRTISASPGKPLMVTVDQSMLHLNDGRVLAQLDGLLVFDGKKLKVDPVLMIEGTVDFSTGNIDFEGDVVIRHDIRDKFSVKASGSVTIEGLIDASHIQCSGDLHARRGVAGRNEGTLDIGNDAHVGYLDQVSGRVGGSLHFAKEIMHCTMSVEGDLKSDVGRILGGCVTVM</sequence>
<organism evidence="2">
    <name type="scientific">hydrothermal vent metagenome</name>
    <dbReference type="NCBI Taxonomy" id="652676"/>
    <lineage>
        <taxon>unclassified sequences</taxon>
        <taxon>metagenomes</taxon>
        <taxon>ecological metagenomes</taxon>
    </lineage>
</organism>
<dbReference type="InterPro" id="IPR046866">
    <property type="entry name" value="FapA_N"/>
</dbReference>
<feature type="non-terminal residue" evidence="2">
    <location>
        <position position="317"/>
    </location>
</feature>
<dbReference type="Pfam" id="PF20250">
    <property type="entry name" value="FapA_N"/>
    <property type="match status" value="1"/>
</dbReference>
<dbReference type="Pfam" id="PF03961">
    <property type="entry name" value="FapA"/>
    <property type="match status" value="1"/>
</dbReference>
<accession>A0A3B1DFZ6</accession>
<name>A0A3B1DFZ6_9ZZZZ</name>
<dbReference type="PANTHER" id="PTHR38032">
    <property type="entry name" value="POLYMERASE-RELATED"/>
    <property type="match status" value="1"/>
</dbReference>
<proteinExistence type="predicted"/>
<dbReference type="EMBL" id="UOGK01000003">
    <property type="protein sequence ID" value="VAX35703.1"/>
    <property type="molecule type" value="Genomic_DNA"/>
</dbReference>
<dbReference type="PANTHER" id="PTHR38032:SF1">
    <property type="entry name" value="RNA-BINDING PROTEIN KHPB N-TERMINAL DOMAIN-CONTAINING PROTEIN"/>
    <property type="match status" value="1"/>
</dbReference>
<dbReference type="AlphaFoldDB" id="A0A3B1DFZ6"/>
<evidence type="ECO:0000259" key="1">
    <source>
        <dbReference type="Pfam" id="PF20250"/>
    </source>
</evidence>
<dbReference type="InterPro" id="IPR046865">
    <property type="entry name" value="FapA_b_solenoid"/>
</dbReference>
<protein>
    <recommendedName>
        <fullName evidence="1">Flagellar Assembly Protein A N-terminal region domain-containing protein</fullName>
    </recommendedName>
</protein>
<reference evidence="2" key="1">
    <citation type="submission" date="2018-06" db="EMBL/GenBank/DDBJ databases">
        <authorList>
            <person name="Zhirakovskaya E."/>
        </authorList>
    </citation>
    <scope>NUCLEOTIDE SEQUENCE</scope>
</reference>
<gene>
    <name evidence="2" type="ORF">MNBD_PLANCTO03-1576</name>
</gene>